<dbReference type="RefSeq" id="WP_046219479.1">
    <property type="nucleotide sequence ID" value="NZ_JWYV01000002.1"/>
</dbReference>
<reference evidence="5 6" key="1">
    <citation type="submission" date="2014-12" db="EMBL/GenBank/DDBJ databases">
        <title>Mercury Reductase activity and rhizosphere competence traits in the genome of root associated Photobacterium halotolerans MELD1.</title>
        <authorList>
            <person name="Mathew D.C."/>
            <person name="Huang C.-C."/>
        </authorList>
    </citation>
    <scope>NUCLEOTIDE SEQUENCE [LARGE SCALE GENOMIC DNA]</scope>
    <source>
        <strain evidence="5 6">MELD1</strain>
    </source>
</reference>
<dbReference type="PATRIC" id="fig|265726.11.peg.2354"/>
<dbReference type="PANTHER" id="PTHR28620">
    <property type="entry name" value="CENTROMERE PROTEIN V"/>
    <property type="match status" value="1"/>
</dbReference>
<dbReference type="InterPro" id="IPR011057">
    <property type="entry name" value="Mss4-like_sf"/>
</dbReference>
<accession>A0A0F5VG73</accession>
<dbReference type="STRING" id="265726.KY46_04935"/>
<dbReference type="EMBL" id="JWYV01000002">
    <property type="protein sequence ID" value="KKD01109.1"/>
    <property type="molecule type" value="Genomic_DNA"/>
</dbReference>
<dbReference type="OrthoDB" id="9805575at2"/>
<keyword evidence="3" id="KW-0862">Zinc</keyword>
<evidence type="ECO:0000313" key="6">
    <source>
        <dbReference type="Proteomes" id="UP000033633"/>
    </source>
</evidence>
<sequence length="120" mass="13578">MYQGQCHCGNVRLTIARLTETATRCNCSLCHRYGALWGYLTESEVEIQVGESGTEYYSHGDQCIHFHRCKRCGCVTHYSLAPASGSDRLAVNYSMFSAQDIVPVRIRLFDGADTWQFIDE</sequence>
<organism evidence="5 6">
    <name type="scientific">Photobacterium halotolerans</name>
    <dbReference type="NCBI Taxonomy" id="265726"/>
    <lineage>
        <taxon>Bacteria</taxon>
        <taxon>Pseudomonadati</taxon>
        <taxon>Pseudomonadota</taxon>
        <taxon>Gammaproteobacteria</taxon>
        <taxon>Vibrionales</taxon>
        <taxon>Vibrionaceae</taxon>
        <taxon>Photobacterium</taxon>
    </lineage>
</organism>
<name>A0A0F5VG73_9GAMM</name>
<dbReference type="Gene3D" id="2.170.150.70">
    <property type="match status" value="1"/>
</dbReference>
<dbReference type="Proteomes" id="UP000033633">
    <property type="component" value="Unassembled WGS sequence"/>
</dbReference>
<evidence type="ECO:0000259" key="4">
    <source>
        <dbReference type="PROSITE" id="PS51891"/>
    </source>
</evidence>
<proteinExistence type="inferred from homology"/>
<dbReference type="InterPro" id="IPR006913">
    <property type="entry name" value="CENP-V/GFA"/>
</dbReference>
<comment type="similarity">
    <text evidence="1">Belongs to the Gfa family.</text>
</comment>
<keyword evidence="6" id="KW-1185">Reference proteome</keyword>
<dbReference type="InterPro" id="IPR052355">
    <property type="entry name" value="CENP-V-like"/>
</dbReference>
<dbReference type="GO" id="GO:0046872">
    <property type="term" value="F:metal ion binding"/>
    <property type="evidence" value="ECO:0007669"/>
    <property type="project" value="UniProtKB-KW"/>
</dbReference>
<dbReference type="AlphaFoldDB" id="A0A0F5VG73"/>
<keyword evidence="2" id="KW-0479">Metal-binding</keyword>
<dbReference type="Pfam" id="PF04828">
    <property type="entry name" value="GFA"/>
    <property type="match status" value="1"/>
</dbReference>
<dbReference type="GO" id="GO:0016846">
    <property type="term" value="F:carbon-sulfur lyase activity"/>
    <property type="evidence" value="ECO:0007669"/>
    <property type="project" value="InterPro"/>
</dbReference>
<comment type="caution">
    <text evidence="5">The sequence shown here is derived from an EMBL/GenBank/DDBJ whole genome shotgun (WGS) entry which is preliminary data.</text>
</comment>
<gene>
    <name evidence="5" type="ORF">KY46_04935</name>
</gene>
<evidence type="ECO:0000256" key="3">
    <source>
        <dbReference type="ARBA" id="ARBA00022833"/>
    </source>
</evidence>
<evidence type="ECO:0000256" key="2">
    <source>
        <dbReference type="ARBA" id="ARBA00022723"/>
    </source>
</evidence>
<dbReference type="PROSITE" id="PS51891">
    <property type="entry name" value="CENP_V_GFA"/>
    <property type="match status" value="1"/>
</dbReference>
<evidence type="ECO:0000256" key="1">
    <source>
        <dbReference type="ARBA" id="ARBA00005495"/>
    </source>
</evidence>
<feature type="domain" description="CENP-V/GFA" evidence="4">
    <location>
        <begin position="2"/>
        <end position="110"/>
    </location>
</feature>
<protein>
    <submittedName>
        <fullName evidence="5">Aldehyde-activating protein</fullName>
    </submittedName>
</protein>
<dbReference type="SUPFAM" id="SSF51316">
    <property type="entry name" value="Mss4-like"/>
    <property type="match status" value="1"/>
</dbReference>
<dbReference type="PANTHER" id="PTHR28620:SF1">
    <property type="entry name" value="CENP-V_GFA DOMAIN-CONTAINING PROTEIN"/>
    <property type="match status" value="1"/>
</dbReference>
<evidence type="ECO:0000313" key="5">
    <source>
        <dbReference type="EMBL" id="KKD01109.1"/>
    </source>
</evidence>